<protein>
    <recommendedName>
        <fullName evidence="9">Protein-export membrane protein SecF</fullName>
    </recommendedName>
</protein>
<proteinExistence type="inferred from homology"/>
<keyword evidence="13" id="KW-1185">Reference proteome</keyword>
<evidence type="ECO:0000313" key="12">
    <source>
        <dbReference type="EMBL" id="BCZ25183.1"/>
    </source>
</evidence>
<gene>
    <name evidence="9 12" type="primary">secF</name>
    <name evidence="12" type="ORF">MTY59_50380</name>
</gene>
<dbReference type="HAMAP" id="MF_01464_B">
    <property type="entry name" value="SecF_B"/>
    <property type="match status" value="1"/>
</dbReference>
<dbReference type="InterPro" id="IPR048634">
    <property type="entry name" value="SecD_SecF_C"/>
</dbReference>
<keyword evidence="6 9" id="KW-1133">Transmembrane helix</keyword>
<dbReference type="PANTHER" id="PTHR30081">
    <property type="entry name" value="PROTEIN-EXPORT MEMBRANE PROTEIN SEC"/>
    <property type="match status" value="1"/>
</dbReference>
<feature type="transmembrane region" description="Helical" evidence="9">
    <location>
        <begin position="320"/>
        <end position="343"/>
    </location>
</feature>
<dbReference type="InterPro" id="IPR022646">
    <property type="entry name" value="SecD/SecF_CS"/>
</dbReference>
<feature type="compositionally biased region" description="Low complexity" evidence="10">
    <location>
        <begin position="401"/>
        <end position="414"/>
    </location>
</feature>
<dbReference type="NCBIfam" id="TIGR00916">
    <property type="entry name" value="2A0604s01"/>
    <property type="match status" value="1"/>
</dbReference>
<feature type="compositionally biased region" description="Acidic residues" evidence="10">
    <location>
        <begin position="373"/>
        <end position="388"/>
    </location>
</feature>
<evidence type="ECO:0000313" key="13">
    <source>
        <dbReference type="Proteomes" id="UP000826012"/>
    </source>
</evidence>
<dbReference type="NCBIfam" id="TIGR00966">
    <property type="entry name" value="transloc_SecF"/>
    <property type="match status" value="1"/>
</dbReference>
<keyword evidence="2 9" id="KW-0813">Transport</keyword>
<dbReference type="Proteomes" id="UP000826012">
    <property type="component" value="Chromosome"/>
</dbReference>
<dbReference type="Pfam" id="PF07549">
    <property type="entry name" value="Sec_GG"/>
    <property type="match status" value="1"/>
</dbReference>
<evidence type="ECO:0000256" key="7">
    <source>
        <dbReference type="ARBA" id="ARBA00023010"/>
    </source>
</evidence>
<evidence type="ECO:0000256" key="8">
    <source>
        <dbReference type="ARBA" id="ARBA00023136"/>
    </source>
</evidence>
<feature type="domain" description="Protein export membrane protein SecD/SecF C-terminal" evidence="11">
    <location>
        <begin position="159"/>
        <end position="347"/>
    </location>
</feature>
<keyword evidence="4 9" id="KW-0812">Transmembrane</keyword>
<evidence type="ECO:0000256" key="3">
    <source>
        <dbReference type="ARBA" id="ARBA00022475"/>
    </source>
</evidence>
<feature type="compositionally biased region" description="Basic residues" evidence="10">
    <location>
        <begin position="415"/>
        <end position="424"/>
    </location>
</feature>
<evidence type="ECO:0000256" key="9">
    <source>
        <dbReference type="HAMAP-Rule" id="MF_01464"/>
    </source>
</evidence>
<dbReference type="Pfam" id="PF02355">
    <property type="entry name" value="SecD_SecF_C"/>
    <property type="match status" value="1"/>
</dbReference>
<comment type="subunit">
    <text evidence="9">Forms a complex with SecD. Part of the essential Sec protein translocation apparatus which comprises SecA, SecYEG and auxiliary proteins SecDF. Other proteins may also be involved.</text>
</comment>
<dbReference type="PRINTS" id="PR01755">
    <property type="entry name" value="SECFTRNLCASE"/>
</dbReference>
<evidence type="ECO:0000256" key="2">
    <source>
        <dbReference type="ARBA" id="ARBA00022448"/>
    </source>
</evidence>
<evidence type="ECO:0000259" key="11">
    <source>
        <dbReference type="Pfam" id="PF02355"/>
    </source>
</evidence>
<dbReference type="PANTHER" id="PTHR30081:SF8">
    <property type="entry name" value="PROTEIN TRANSLOCASE SUBUNIT SECF"/>
    <property type="match status" value="1"/>
</dbReference>
<evidence type="ECO:0000256" key="6">
    <source>
        <dbReference type="ARBA" id="ARBA00022989"/>
    </source>
</evidence>
<keyword evidence="7 9" id="KW-0811">Translocation</keyword>
<dbReference type="SUPFAM" id="SSF82866">
    <property type="entry name" value="Multidrug efflux transporter AcrB transmembrane domain"/>
    <property type="match status" value="1"/>
</dbReference>
<evidence type="ECO:0000256" key="1">
    <source>
        <dbReference type="ARBA" id="ARBA00004651"/>
    </source>
</evidence>
<feature type="transmembrane region" description="Helical" evidence="9">
    <location>
        <begin position="208"/>
        <end position="229"/>
    </location>
</feature>
<feature type="transmembrane region" description="Helical" evidence="9">
    <location>
        <begin position="235"/>
        <end position="256"/>
    </location>
</feature>
<feature type="transmembrane region" description="Helical" evidence="9">
    <location>
        <begin position="294"/>
        <end position="314"/>
    </location>
</feature>
<feature type="transmembrane region" description="Helical" evidence="9">
    <location>
        <begin position="184"/>
        <end position="201"/>
    </location>
</feature>
<dbReference type="InterPro" id="IPR055344">
    <property type="entry name" value="SecD_SecF_C_bact"/>
</dbReference>
<reference evidence="12 13" key="1">
    <citation type="submission" date="2021-07" db="EMBL/GenBank/DDBJ databases">
        <title>Complete genome sequence of nontuberculous Mycobacterium sp. TY59.</title>
        <authorList>
            <person name="Fukushima K."/>
        </authorList>
    </citation>
    <scope>NUCLEOTIDE SEQUENCE [LARGE SCALE GENOMIC DNA]</scope>
    <source>
        <strain evidence="12 13">TY59</strain>
    </source>
</reference>
<name>A0ABM7SXW0_9MYCO</name>
<comment type="subcellular location">
    <subcellularLocation>
        <location evidence="1 9">Cell membrane</location>
        <topology evidence="1 9">Multi-pass membrane protein</topology>
    </subcellularLocation>
</comment>
<dbReference type="RefSeq" id="WP_221043527.1">
    <property type="nucleotide sequence ID" value="NZ_AP024828.1"/>
</dbReference>
<evidence type="ECO:0000256" key="10">
    <source>
        <dbReference type="SAM" id="MobiDB-lite"/>
    </source>
</evidence>
<dbReference type="Gene3D" id="1.20.1640.10">
    <property type="entry name" value="Multidrug efflux transporter AcrB transmembrane domain"/>
    <property type="match status" value="1"/>
</dbReference>
<dbReference type="InterPro" id="IPR005665">
    <property type="entry name" value="SecF_bac"/>
</dbReference>
<accession>A0ABM7SXW0</accession>
<dbReference type="InterPro" id="IPR022645">
    <property type="entry name" value="SecD/SecF_bac"/>
</dbReference>
<comment type="function">
    <text evidence="9">Part of the Sec protein translocase complex. Interacts with the SecYEG preprotein conducting channel. SecDF uses the proton motive force (PMF) to complete protein translocation after the ATP-dependent function of SecA.</text>
</comment>
<feature type="region of interest" description="Disordered" evidence="10">
    <location>
        <begin position="1"/>
        <end position="29"/>
    </location>
</feature>
<dbReference type="EMBL" id="AP024828">
    <property type="protein sequence ID" value="BCZ25183.1"/>
    <property type="molecule type" value="Genomic_DNA"/>
</dbReference>
<feature type="region of interest" description="Disordered" evidence="10">
    <location>
        <begin position="357"/>
        <end position="424"/>
    </location>
</feature>
<evidence type="ECO:0000256" key="4">
    <source>
        <dbReference type="ARBA" id="ARBA00022692"/>
    </source>
</evidence>
<dbReference type="InterPro" id="IPR022813">
    <property type="entry name" value="SecD/SecF_arch_bac"/>
</dbReference>
<organism evidence="12 13">
    <name type="scientific">Mycobacterium senriense</name>
    <dbReference type="NCBI Taxonomy" id="2775496"/>
    <lineage>
        <taxon>Bacteria</taxon>
        <taxon>Bacillati</taxon>
        <taxon>Actinomycetota</taxon>
        <taxon>Actinomycetes</taxon>
        <taxon>Mycobacteriales</taxon>
        <taxon>Mycobacteriaceae</taxon>
        <taxon>Mycobacterium</taxon>
        <taxon>Mycobacterium avium complex (MAC)</taxon>
    </lineage>
</organism>
<sequence>MTPSKASKDATEITEASEGATELTDSGAAGQPHHGFLSRLYTGTGAFEVVGRRRLWFGISGAIVAIAVLSILLRGFTFGIDFNGGTTVSMPAAGQAGTVQTAQVSEVFRKAIGKDPEAVVVVGNGAGATVQIRSETLTNDQTTKLRNALFDAFKPKGADGKPSKQAISDAAVSETWGDQITDKALIALAVFLVLVGVYIMIRYERYMAVSALTTMVFDLSVTAGVYSLVGFEVTPATVIGLLTILGFSLYDTVIVFDKVEENTHGFQHTTRRTFAEQANLAINQTFMRSINTSLISVLPVLALMVVAVWLLGVGTLKDLALVQLVGILVGTYSSIFFATPLLVTLRERTELVRTHTRRVMRRRSPGSRATAETGDDDAETAEEAEEAATAEPSKPAPSKPAPGARPVRPTGTRRPTGKRNVGRR</sequence>
<feature type="transmembrane region" description="Helical" evidence="9">
    <location>
        <begin position="55"/>
        <end position="73"/>
    </location>
</feature>
<comment type="similarity">
    <text evidence="9">Belongs to the SecD/SecF family. SecF subfamily.</text>
</comment>
<feature type="compositionally biased region" description="Basic and acidic residues" evidence="10">
    <location>
        <begin position="1"/>
        <end position="11"/>
    </location>
</feature>
<evidence type="ECO:0000256" key="5">
    <source>
        <dbReference type="ARBA" id="ARBA00022927"/>
    </source>
</evidence>
<keyword evidence="3 9" id="KW-1003">Cell membrane</keyword>
<keyword evidence="5 9" id="KW-0653">Protein transport</keyword>
<keyword evidence="8 9" id="KW-0472">Membrane</keyword>